<feature type="chain" id="PRO_5045576008" evidence="4">
    <location>
        <begin position="27"/>
        <end position="936"/>
    </location>
</feature>
<evidence type="ECO:0000313" key="8">
    <source>
        <dbReference type="Proteomes" id="UP001597118"/>
    </source>
</evidence>
<comment type="subcellular location">
    <subcellularLocation>
        <location evidence="1">Cell outer membrane</location>
    </subcellularLocation>
</comment>
<dbReference type="InterPro" id="IPR041700">
    <property type="entry name" value="OMP_b-brl_3"/>
</dbReference>
<keyword evidence="3" id="KW-0998">Cell outer membrane</keyword>
<name>A0ABW4IEQ6_9SPHI</name>
<dbReference type="EMBL" id="JBHUDG010000017">
    <property type="protein sequence ID" value="MFD1630499.1"/>
    <property type="molecule type" value="Genomic_DNA"/>
</dbReference>
<evidence type="ECO:0000256" key="3">
    <source>
        <dbReference type="ARBA" id="ARBA00023237"/>
    </source>
</evidence>
<keyword evidence="2" id="KW-0472">Membrane</keyword>
<dbReference type="InterPro" id="IPR012910">
    <property type="entry name" value="Plug_dom"/>
</dbReference>
<comment type="caution">
    <text evidence="7">The sequence shown here is derived from an EMBL/GenBank/DDBJ whole genome shotgun (WGS) entry which is preliminary data.</text>
</comment>
<dbReference type="SUPFAM" id="SSF49464">
    <property type="entry name" value="Carboxypeptidase regulatory domain-like"/>
    <property type="match status" value="1"/>
</dbReference>
<accession>A0ABW4IEQ6</accession>
<evidence type="ECO:0000256" key="4">
    <source>
        <dbReference type="SAM" id="SignalP"/>
    </source>
</evidence>
<feature type="domain" description="Outer membrane protein beta-barrel" evidence="6">
    <location>
        <begin position="577"/>
        <end position="911"/>
    </location>
</feature>
<dbReference type="PANTHER" id="PTHR40980:SF5">
    <property type="entry name" value="TONB-DEPENDENT RECEPTOR"/>
    <property type="match status" value="1"/>
</dbReference>
<dbReference type="Pfam" id="PF07715">
    <property type="entry name" value="Plug"/>
    <property type="match status" value="1"/>
</dbReference>
<dbReference type="Gene3D" id="2.40.170.20">
    <property type="entry name" value="TonB-dependent receptor, beta-barrel domain"/>
    <property type="match status" value="1"/>
</dbReference>
<feature type="signal peptide" evidence="4">
    <location>
        <begin position="1"/>
        <end position="26"/>
    </location>
</feature>
<keyword evidence="8" id="KW-1185">Reference proteome</keyword>
<evidence type="ECO:0000256" key="1">
    <source>
        <dbReference type="ARBA" id="ARBA00004442"/>
    </source>
</evidence>
<dbReference type="Pfam" id="PF13715">
    <property type="entry name" value="CarbopepD_reg_2"/>
    <property type="match status" value="1"/>
</dbReference>
<keyword evidence="4" id="KW-0732">Signal</keyword>
<reference evidence="8" key="1">
    <citation type="journal article" date="2019" name="Int. J. Syst. Evol. Microbiol.">
        <title>The Global Catalogue of Microorganisms (GCM) 10K type strain sequencing project: providing services to taxonomists for standard genome sequencing and annotation.</title>
        <authorList>
            <consortium name="The Broad Institute Genomics Platform"/>
            <consortium name="The Broad Institute Genome Sequencing Center for Infectious Disease"/>
            <person name="Wu L."/>
            <person name="Ma J."/>
        </authorList>
    </citation>
    <scope>NUCLEOTIDE SEQUENCE [LARGE SCALE GENOMIC DNA]</scope>
    <source>
        <strain evidence="8">CCUG 53762</strain>
    </source>
</reference>
<evidence type="ECO:0000313" key="7">
    <source>
        <dbReference type="EMBL" id="MFD1630499.1"/>
    </source>
</evidence>
<evidence type="ECO:0000259" key="6">
    <source>
        <dbReference type="Pfam" id="PF14905"/>
    </source>
</evidence>
<evidence type="ECO:0000259" key="5">
    <source>
        <dbReference type="Pfam" id="PF07715"/>
    </source>
</evidence>
<gene>
    <name evidence="7" type="ORF">ACFSAH_11460</name>
</gene>
<feature type="domain" description="TonB-dependent receptor plug" evidence="5">
    <location>
        <begin position="140"/>
        <end position="236"/>
    </location>
</feature>
<organism evidence="7 8">
    <name type="scientific">Pseudopedobacter beijingensis</name>
    <dbReference type="NCBI Taxonomy" id="1207056"/>
    <lineage>
        <taxon>Bacteria</taxon>
        <taxon>Pseudomonadati</taxon>
        <taxon>Bacteroidota</taxon>
        <taxon>Sphingobacteriia</taxon>
        <taxon>Sphingobacteriales</taxon>
        <taxon>Sphingobacteriaceae</taxon>
        <taxon>Pseudopedobacter</taxon>
    </lineage>
</organism>
<dbReference type="Gene3D" id="2.60.40.1120">
    <property type="entry name" value="Carboxypeptidase-like, regulatory domain"/>
    <property type="match status" value="1"/>
</dbReference>
<dbReference type="Pfam" id="PF14905">
    <property type="entry name" value="OMP_b-brl_3"/>
    <property type="match status" value="1"/>
</dbReference>
<protein>
    <submittedName>
        <fullName evidence="7">Outer membrane beta-barrel protein</fullName>
    </submittedName>
</protein>
<dbReference type="InterPro" id="IPR036942">
    <property type="entry name" value="Beta-barrel_TonB_sf"/>
</dbReference>
<proteinExistence type="predicted"/>
<evidence type="ECO:0000256" key="2">
    <source>
        <dbReference type="ARBA" id="ARBA00023136"/>
    </source>
</evidence>
<dbReference type="PANTHER" id="PTHR40980">
    <property type="entry name" value="PLUG DOMAIN-CONTAINING PROTEIN"/>
    <property type="match status" value="1"/>
</dbReference>
<dbReference type="InterPro" id="IPR008969">
    <property type="entry name" value="CarboxyPept-like_regulatory"/>
</dbReference>
<dbReference type="Gene3D" id="2.170.130.10">
    <property type="entry name" value="TonB-dependent receptor, plug domain"/>
    <property type="match status" value="1"/>
</dbReference>
<dbReference type="SUPFAM" id="SSF56935">
    <property type="entry name" value="Porins"/>
    <property type="match status" value="1"/>
</dbReference>
<sequence>MNKRQFNTFSIVVLILMLFTSGLTFAQNAKITGKVVDKANGETLIGLSVGIEGTTKGTLTDVEGRFTLGGLAAGKYNLTFKYLGYQPKTITAVDVKTGQVTTLDVQMEQSATQALKEVVVTASYRQETVGALYARQKNNISISNGISSDQIKKSPDRNTSEVLKRVSGTSIQDNKFVVIRGLSDRYNSTLLNGAVLPSTEPDKKAFSFDIIPSNLIDNLIISKTASPELPGEFAGGVIQVVTKDIPDQNYVSLSVGAGYNTQSTFKDFNLGEKKSGEFLGFANSARDIPRGVPNTVEFRISGAQEKINAGKLFDNSFNTKSSKGLPSQNYQLNLGFQKRFENEGKLGLIFSLSQRNGESISSSERYDYESNYKQFDFNDKIFKYSTSSGALLNLAYVKGNNKIALKNLYNISLDNSYTSRYGVQFAEQDSIRGNSLDLVSKSLLNNQLEGDHKLNWKDIKVNWNLNYSYTERDQPDLKSLNYRLDYDQGATKYEAIVPNGTASRTDASRFFSNMTEDSYGGAFNFTIPFNLFDEKSTAKLGVLKQYKLRDFAARKFGYIRSSYGAFDQDMLYLPMDKIFEDQNLNLNGFIMDEGTENADKYDATSDLNAGYIQFDNKIGSKTRVIWGVRLEDSYQLVNTFDPSGNKLKVENTYLDILPSLNLTYSLNNKTNIRIAASQTVTRPELREMSRFGFFDYISKRILQGNPDLKRSQNTNLDFKYEIYPSNGQILSFSAFYKNFQNPIEQIVSSGNGGKNVSFQNANSANTYGFEIEARKNLNFLGDQDYLKNLTVYTNASFIISTVNLNSLVSEVTSRALQGQSPYLLNAGLQYASPKNDMAFSLLYNKIGSRIAEVGYEGYADIYEKGRDMLDFQISKNFSKRFELKLNVSDILNQKQIFYQNNDNKKTYDASKDNLMNAVKYGSGISLALKYDFSLGK</sequence>
<dbReference type="InterPro" id="IPR037066">
    <property type="entry name" value="Plug_dom_sf"/>
</dbReference>
<dbReference type="Proteomes" id="UP001597118">
    <property type="component" value="Unassembled WGS sequence"/>
</dbReference>